<dbReference type="Proteomes" id="UP000683360">
    <property type="component" value="Unassembled WGS sequence"/>
</dbReference>
<evidence type="ECO:0000313" key="8">
    <source>
        <dbReference type="Proteomes" id="UP000683360"/>
    </source>
</evidence>
<proteinExistence type="predicted"/>
<dbReference type="InterPro" id="IPR005828">
    <property type="entry name" value="MFS_sugar_transport-like"/>
</dbReference>
<dbReference type="GO" id="GO:0016020">
    <property type="term" value="C:membrane"/>
    <property type="evidence" value="ECO:0007669"/>
    <property type="project" value="UniProtKB-SubCell"/>
</dbReference>
<name>A0A8S3QSP0_MYTED</name>
<keyword evidence="8" id="KW-1185">Reference proteome</keyword>
<evidence type="ECO:0000256" key="5">
    <source>
        <dbReference type="SAM" id="MobiDB-lite"/>
    </source>
</evidence>
<dbReference type="SUPFAM" id="SSF103473">
    <property type="entry name" value="MFS general substrate transporter"/>
    <property type="match status" value="1"/>
</dbReference>
<dbReference type="InterPro" id="IPR036259">
    <property type="entry name" value="MFS_trans_sf"/>
</dbReference>
<protein>
    <submittedName>
        <fullName evidence="7">SLC22A4_5</fullName>
    </submittedName>
</protein>
<feature type="transmembrane region" description="Helical" evidence="6">
    <location>
        <begin position="398"/>
        <end position="420"/>
    </location>
</feature>
<evidence type="ECO:0000256" key="1">
    <source>
        <dbReference type="ARBA" id="ARBA00004141"/>
    </source>
</evidence>
<reference evidence="7" key="1">
    <citation type="submission" date="2021-03" db="EMBL/GenBank/DDBJ databases">
        <authorList>
            <person name="Bekaert M."/>
        </authorList>
    </citation>
    <scope>NUCLEOTIDE SEQUENCE</scope>
</reference>
<feature type="transmembrane region" description="Helical" evidence="6">
    <location>
        <begin position="426"/>
        <end position="449"/>
    </location>
</feature>
<dbReference type="OrthoDB" id="5296287at2759"/>
<feature type="compositionally biased region" description="Basic and acidic residues" evidence="5">
    <location>
        <begin position="552"/>
        <end position="564"/>
    </location>
</feature>
<evidence type="ECO:0000313" key="7">
    <source>
        <dbReference type="EMBL" id="CAG2197313.1"/>
    </source>
</evidence>
<feature type="transmembrane region" description="Helical" evidence="6">
    <location>
        <begin position="341"/>
        <end position="358"/>
    </location>
</feature>
<sequence length="564" mass="63144">MQRLLAYMKRLGIRPVELLRGFDKNVQFDITKDEFIKRLKKCGVHLFEFEMDALADSIAVHGNINYKKLVDAVKEEIYGERRLKIKERQQIKKVKEHHKRILDLNLPTKVVSTDDEELIVVTKQQGGTQIKKLPSIASTSYHSVLSSASKISISNKEDETLSARGKKTTGISYSAPLGGTVEKAKTRKKKRRIKKQPTNLKEKGIRVSFVNLQGTEVYSYSSDNEDFDESMPQTHLGGFGLYQKFQLLLLALPTLFDATTTMMLVFMLGDQPHRFVPESPRWLLLKGRTKEAMTIFKRTAKFNKTKVDFNPEDITVKEGKRLSFTTGFKIMFKSKPMMGRFFILMINWFAISLIYYGISMNTGDLGGNVYANYAVSTTAETVAVLLCFYADKLPRKKIYCTAMILGSTACLSTIFTSMYASGALHWVTIGLAMIGKLGVTTAFFLIYLITSECFPTVIRASMFGLCSSGARIGSMSSSYIGKLGVLIDTKFGTALPLIIVGSVGTLAGILSLLLPETRNTELPETFEEALHIESNTEDQSPDSSESNIEMLSVKDEKCRQNKMS</sequence>
<dbReference type="AlphaFoldDB" id="A0A8S3QSP0"/>
<evidence type="ECO:0000256" key="3">
    <source>
        <dbReference type="ARBA" id="ARBA00022989"/>
    </source>
</evidence>
<organism evidence="7 8">
    <name type="scientific">Mytilus edulis</name>
    <name type="common">Blue mussel</name>
    <dbReference type="NCBI Taxonomy" id="6550"/>
    <lineage>
        <taxon>Eukaryota</taxon>
        <taxon>Metazoa</taxon>
        <taxon>Spiralia</taxon>
        <taxon>Lophotrochozoa</taxon>
        <taxon>Mollusca</taxon>
        <taxon>Bivalvia</taxon>
        <taxon>Autobranchia</taxon>
        <taxon>Pteriomorphia</taxon>
        <taxon>Mytilida</taxon>
        <taxon>Mytiloidea</taxon>
        <taxon>Mytilidae</taxon>
        <taxon>Mytilinae</taxon>
        <taxon>Mytilus</taxon>
    </lineage>
</organism>
<keyword evidence="2 6" id="KW-0812">Transmembrane</keyword>
<keyword evidence="4 6" id="KW-0472">Membrane</keyword>
<evidence type="ECO:0000256" key="4">
    <source>
        <dbReference type="ARBA" id="ARBA00023136"/>
    </source>
</evidence>
<evidence type="ECO:0000256" key="6">
    <source>
        <dbReference type="SAM" id="Phobius"/>
    </source>
</evidence>
<feature type="region of interest" description="Disordered" evidence="5">
    <location>
        <begin position="532"/>
        <end position="564"/>
    </location>
</feature>
<comment type="subcellular location">
    <subcellularLocation>
        <location evidence="1">Membrane</location>
        <topology evidence="1">Multi-pass membrane protein</topology>
    </subcellularLocation>
</comment>
<feature type="transmembrane region" description="Helical" evidence="6">
    <location>
        <begin position="370"/>
        <end position="391"/>
    </location>
</feature>
<keyword evidence="3 6" id="KW-1133">Transmembrane helix</keyword>
<gene>
    <name evidence="7" type="ORF">MEDL_12164</name>
</gene>
<comment type="caution">
    <text evidence="7">The sequence shown here is derived from an EMBL/GenBank/DDBJ whole genome shotgun (WGS) entry which is preliminary data.</text>
</comment>
<evidence type="ECO:0000256" key="2">
    <source>
        <dbReference type="ARBA" id="ARBA00022692"/>
    </source>
</evidence>
<accession>A0A8S3QSP0</accession>
<feature type="transmembrane region" description="Helical" evidence="6">
    <location>
        <begin position="494"/>
        <end position="514"/>
    </location>
</feature>
<dbReference type="GO" id="GO:0022857">
    <property type="term" value="F:transmembrane transporter activity"/>
    <property type="evidence" value="ECO:0007669"/>
    <property type="project" value="InterPro"/>
</dbReference>
<dbReference type="PANTHER" id="PTHR24064">
    <property type="entry name" value="SOLUTE CARRIER FAMILY 22 MEMBER"/>
    <property type="match status" value="1"/>
</dbReference>
<dbReference type="Gene3D" id="1.20.1250.20">
    <property type="entry name" value="MFS general substrate transporter like domains"/>
    <property type="match status" value="1"/>
</dbReference>
<dbReference type="EMBL" id="CAJPWZ010000644">
    <property type="protein sequence ID" value="CAG2197313.1"/>
    <property type="molecule type" value="Genomic_DNA"/>
</dbReference>
<dbReference type="Pfam" id="PF00083">
    <property type="entry name" value="Sugar_tr"/>
    <property type="match status" value="1"/>
</dbReference>